<evidence type="ECO:0000259" key="1">
    <source>
        <dbReference type="Pfam" id="PF00535"/>
    </source>
</evidence>
<proteinExistence type="predicted"/>
<evidence type="ECO:0000313" key="3">
    <source>
        <dbReference type="Proteomes" id="UP000606721"/>
    </source>
</evidence>
<dbReference type="EMBL" id="JACJQT010000032">
    <property type="protein sequence ID" value="MBD2279244.1"/>
    <property type="molecule type" value="Genomic_DNA"/>
</dbReference>
<accession>A0ABR8C0J5</accession>
<dbReference type="Pfam" id="PF00535">
    <property type="entry name" value="Glycos_transf_2"/>
    <property type="match status" value="1"/>
</dbReference>
<dbReference type="Proteomes" id="UP000606721">
    <property type="component" value="Unassembled WGS sequence"/>
</dbReference>
<feature type="domain" description="Glycosyltransferase 2-like" evidence="1">
    <location>
        <begin position="8"/>
        <end position="187"/>
    </location>
</feature>
<dbReference type="RefSeq" id="WP_190383256.1">
    <property type="nucleotide sequence ID" value="NZ_JACJQT010000032.1"/>
</dbReference>
<comment type="caution">
    <text evidence="2">The sequence shown here is derived from an EMBL/GenBank/DDBJ whole genome shotgun (WGS) entry which is preliminary data.</text>
</comment>
<reference evidence="2 3" key="1">
    <citation type="journal article" date="2020" name="ISME J.">
        <title>Comparative genomics reveals insights into cyanobacterial evolution and habitat adaptation.</title>
        <authorList>
            <person name="Chen M.Y."/>
            <person name="Teng W.K."/>
            <person name="Zhao L."/>
            <person name="Hu C.X."/>
            <person name="Zhou Y.K."/>
            <person name="Han B.P."/>
            <person name="Song L.R."/>
            <person name="Shu W.S."/>
        </authorList>
    </citation>
    <scope>NUCLEOTIDE SEQUENCE [LARGE SCALE GENOMIC DNA]</scope>
    <source>
        <strain evidence="2 3">FACHB-1040</strain>
    </source>
</reference>
<dbReference type="CDD" id="cd00761">
    <property type="entry name" value="Glyco_tranf_GTA_type"/>
    <property type="match status" value="1"/>
</dbReference>
<sequence>MNQHPLVSCIIIFLNGEKFIEEAIESIFSQTYPNWELLLVDDGSTDNSTVIALEYAQKYPEKVHYLEHENHQNRGMSASRNRGIDHAQGEYITFLDADDVWLSHKLEQQVAILESQPEAAMVYGWVKIWHSWTGNSEDSQRDYFYELGVSPNTLIQPPQLLINILNGHYQEPVPSNVIIRQDVFEKVGRFEESFRAWAEDKVFFAKVQLSLPIFVSDECWIKYRQHPDSCCYLVSKNKHPIPGGFKFFIAWLEQYLVDQDMNNTEIWQVLQRTKSRSRHSFWLKFLNFLMLTGQQILPMNFRHWLWLNIGMKLYR</sequence>
<dbReference type="PANTHER" id="PTHR22916:SF3">
    <property type="entry name" value="UDP-GLCNAC:BETAGAL BETA-1,3-N-ACETYLGLUCOSAMINYLTRANSFERASE-LIKE PROTEIN 1"/>
    <property type="match status" value="1"/>
</dbReference>
<dbReference type="PANTHER" id="PTHR22916">
    <property type="entry name" value="GLYCOSYLTRANSFERASE"/>
    <property type="match status" value="1"/>
</dbReference>
<name>A0ABR8C0J5_APHFL</name>
<gene>
    <name evidence="2" type="ORF">H6F99_13350</name>
</gene>
<evidence type="ECO:0000313" key="2">
    <source>
        <dbReference type="EMBL" id="MBD2279244.1"/>
    </source>
</evidence>
<dbReference type="InterPro" id="IPR029044">
    <property type="entry name" value="Nucleotide-diphossugar_trans"/>
</dbReference>
<protein>
    <submittedName>
        <fullName evidence="2">Glycosyltransferase family 2 protein</fullName>
    </submittedName>
</protein>
<dbReference type="SUPFAM" id="SSF53448">
    <property type="entry name" value="Nucleotide-diphospho-sugar transferases"/>
    <property type="match status" value="1"/>
</dbReference>
<dbReference type="InterPro" id="IPR001173">
    <property type="entry name" value="Glyco_trans_2-like"/>
</dbReference>
<organism evidence="2 3">
    <name type="scientific">Aphanizomenon flos-aquae FACHB-1040</name>
    <dbReference type="NCBI Taxonomy" id="2692887"/>
    <lineage>
        <taxon>Bacteria</taxon>
        <taxon>Bacillati</taxon>
        <taxon>Cyanobacteriota</taxon>
        <taxon>Cyanophyceae</taxon>
        <taxon>Nostocales</taxon>
        <taxon>Aphanizomenonaceae</taxon>
        <taxon>Aphanizomenon</taxon>
    </lineage>
</organism>
<keyword evidence="3" id="KW-1185">Reference proteome</keyword>
<dbReference type="Gene3D" id="3.90.550.10">
    <property type="entry name" value="Spore Coat Polysaccharide Biosynthesis Protein SpsA, Chain A"/>
    <property type="match status" value="1"/>
</dbReference>